<proteinExistence type="predicted"/>
<dbReference type="SUPFAM" id="SSF46894">
    <property type="entry name" value="C-terminal effector domain of the bipartite response regulators"/>
    <property type="match status" value="1"/>
</dbReference>
<dbReference type="STRING" id="869279.SE15_11110"/>
<dbReference type="AlphaFoldDB" id="A0A0N8GQ41"/>
<dbReference type="InterPro" id="IPR001867">
    <property type="entry name" value="OmpR/PhoB-type_DNA-bd"/>
</dbReference>
<dbReference type="EMBL" id="LGKO01000005">
    <property type="protein sequence ID" value="KPL82642.1"/>
    <property type="molecule type" value="Genomic_DNA"/>
</dbReference>
<dbReference type="SMART" id="SM00862">
    <property type="entry name" value="Trans_reg_C"/>
    <property type="match status" value="1"/>
</dbReference>
<evidence type="ECO:0000313" key="4">
    <source>
        <dbReference type="EMBL" id="KPL82642.1"/>
    </source>
</evidence>
<dbReference type="PROSITE" id="PS51755">
    <property type="entry name" value="OMPR_PHOB"/>
    <property type="match status" value="1"/>
</dbReference>
<dbReference type="Pfam" id="PF00486">
    <property type="entry name" value="Trans_reg_C"/>
    <property type="match status" value="1"/>
</dbReference>
<dbReference type="RefSeq" id="WP_054522168.1">
    <property type="nucleotide sequence ID" value="NZ_LGKO01000005.1"/>
</dbReference>
<feature type="domain" description="OmpR/PhoB-type" evidence="3">
    <location>
        <begin position="146"/>
        <end position="248"/>
    </location>
</feature>
<organism evidence="4 5">
    <name type="scientific">Thermanaerothrix daxensis</name>
    <dbReference type="NCBI Taxonomy" id="869279"/>
    <lineage>
        <taxon>Bacteria</taxon>
        <taxon>Bacillati</taxon>
        <taxon>Chloroflexota</taxon>
        <taxon>Anaerolineae</taxon>
        <taxon>Anaerolineales</taxon>
        <taxon>Anaerolineaceae</taxon>
        <taxon>Thermanaerothrix</taxon>
    </lineage>
</organism>
<dbReference type="Proteomes" id="UP000050544">
    <property type="component" value="Unassembled WGS sequence"/>
</dbReference>
<dbReference type="GO" id="GO:0000160">
    <property type="term" value="P:phosphorelay signal transduction system"/>
    <property type="evidence" value="ECO:0007669"/>
    <property type="project" value="InterPro"/>
</dbReference>
<dbReference type="GO" id="GO:0003677">
    <property type="term" value="F:DNA binding"/>
    <property type="evidence" value="ECO:0007669"/>
    <property type="project" value="UniProtKB-UniRule"/>
</dbReference>
<evidence type="ECO:0000256" key="1">
    <source>
        <dbReference type="ARBA" id="ARBA00023125"/>
    </source>
</evidence>
<name>A0A0N8GQ41_9CHLR</name>
<dbReference type="Gene3D" id="1.10.10.10">
    <property type="entry name" value="Winged helix-like DNA-binding domain superfamily/Winged helix DNA-binding domain"/>
    <property type="match status" value="1"/>
</dbReference>
<evidence type="ECO:0000259" key="3">
    <source>
        <dbReference type="PROSITE" id="PS51755"/>
    </source>
</evidence>
<dbReference type="InterPro" id="IPR016032">
    <property type="entry name" value="Sig_transdc_resp-reg_C-effctor"/>
</dbReference>
<keyword evidence="5" id="KW-1185">Reference proteome</keyword>
<dbReference type="CDD" id="cd00383">
    <property type="entry name" value="trans_reg_C"/>
    <property type="match status" value="1"/>
</dbReference>
<sequence>MNDSCRLLILEPDQALRLWLVALIAPAGHTIHAVPSLEVMGASLAMEDFGFLIADLQDDTAWVTLGKELDRLGFPPKTIFLAPAGSQGPTTKWPFPYMTLHKPLMPRDLMIAIATLHKGGMRLPEAPLAVHEVGALYTAPLALPFERLCVHLEEGRVIDCQTRTLRAGSQRIRLSLTESHLLESLLSNHGLVVPYEDLVGLIYGFSISRSEAAQLLRSVVTRLRHKLAQVGGATWIYNQRHLGYRLQIAPTPGPLIE</sequence>
<feature type="DNA-binding region" description="OmpR/PhoB-type" evidence="2">
    <location>
        <begin position="146"/>
        <end position="248"/>
    </location>
</feature>
<accession>A0A0N8GQ41</accession>
<evidence type="ECO:0000313" key="5">
    <source>
        <dbReference type="Proteomes" id="UP000050544"/>
    </source>
</evidence>
<protein>
    <recommendedName>
        <fullName evidence="3">OmpR/PhoB-type domain-containing protein</fullName>
    </recommendedName>
</protein>
<dbReference type="InterPro" id="IPR036388">
    <property type="entry name" value="WH-like_DNA-bd_sf"/>
</dbReference>
<gene>
    <name evidence="4" type="ORF">SE15_11110</name>
</gene>
<dbReference type="GO" id="GO:0006355">
    <property type="term" value="P:regulation of DNA-templated transcription"/>
    <property type="evidence" value="ECO:0007669"/>
    <property type="project" value="InterPro"/>
</dbReference>
<reference evidence="4 5" key="1">
    <citation type="submission" date="2015-07" db="EMBL/GenBank/DDBJ databases">
        <title>Whole genome sequence of Thermanaerothrix daxensis DSM 23592.</title>
        <authorList>
            <person name="Hemp J."/>
            <person name="Ward L.M."/>
            <person name="Pace L.A."/>
            <person name="Fischer W.W."/>
        </authorList>
    </citation>
    <scope>NUCLEOTIDE SEQUENCE [LARGE SCALE GENOMIC DNA]</scope>
    <source>
        <strain evidence="4 5">GNS-1</strain>
    </source>
</reference>
<comment type="caution">
    <text evidence="4">The sequence shown here is derived from an EMBL/GenBank/DDBJ whole genome shotgun (WGS) entry which is preliminary data.</text>
</comment>
<evidence type="ECO:0000256" key="2">
    <source>
        <dbReference type="PROSITE-ProRule" id="PRU01091"/>
    </source>
</evidence>
<keyword evidence="1 2" id="KW-0238">DNA-binding</keyword>